<evidence type="ECO:0000256" key="4">
    <source>
        <dbReference type="ARBA" id="ARBA00013089"/>
    </source>
</evidence>
<dbReference type="PANTHER" id="PTHR30511">
    <property type="entry name" value="ALANINE RACEMASE"/>
    <property type="match status" value="1"/>
</dbReference>
<dbReference type="InterPro" id="IPR020622">
    <property type="entry name" value="Ala_racemase_pyridoxalP-BS"/>
</dbReference>
<evidence type="ECO:0000256" key="2">
    <source>
        <dbReference type="ARBA" id="ARBA00001933"/>
    </source>
</evidence>
<dbReference type="GO" id="GO:0030170">
    <property type="term" value="F:pyridoxal phosphate binding"/>
    <property type="evidence" value="ECO:0007669"/>
    <property type="project" value="UniProtKB-UniRule"/>
</dbReference>
<comment type="catalytic activity">
    <reaction evidence="1 7">
        <text>L-alanine = D-alanine</text>
        <dbReference type="Rhea" id="RHEA:20249"/>
        <dbReference type="ChEBI" id="CHEBI:57416"/>
        <dbReference type="ChEBI" id="CHEBI:57972"/>
        <dbReference type="EC" id="5.1.1.1"/>
    </reaction>
</comment>
<dbReference type="EC" id="5.1.1.1" evidence="4 7"/>
<evidence type="ECO:0000256" key="7">
    <source>
        <dbReference type="HAMAP-Rule" id="MF_01201"/>
    </source>
</evidence>
<gene>
    <name evidence="11" type="primary">alr</name>
    <name evidence="11" type="ORF">F1654_03235</name>
</gene>
<dbReference type="InterPro" id="IPR000821">
    <property type="entry name" value="Ala_racemase"/>
</dbReference>
<comment type="similarity">
    <text evidence="3 7">Belongs to the alanine racemase family.</text>
</comment>
<proteinExistence type="inferred from homology"/>
<dbReference type="UniPathway" id="UPA00042">
    <property type="reaction ID" value="UER00497"/>
</dbReference>
<dbReference type="GO" id="GO:0005829">
    <property type="term" value="C:cytosol"/>
    <property type="evidence" value="ECO:0007669"/>
    <property type="project" value="TreeGrafter"/>
</dbReference>
<evidence type="ECO:0000313" key="12">
    <source>
        <dbReference type="Proteomes" id="UP000325122"/>
    </source>
</evidence>
<feature type="binding site" evidence="7 9">
    <location>
        <position position="142"/>
    </location>
    <ligand>
        <name>substrate</name>
    </ligand>
</feature>
<evidence type="ECO:0000256" key="6">
    <source>
        <dbReference type="ARBA" id="ARBA00023235"/>
    </source>
</evidence>
<dbReference type="GO" id="GO:0008784">
    <property type="term" value="F:alanine racemase activity"/>
    <property type="evidence" value="ECO:0007669"/>
    <property type="project" value="UniProtKB-UniRule"/>
</dbReference>
<dbReference type="SUPFAM" id="SSF51419">
    <property type="entry name" value="PLP-binding barrel"/>
    <property type="match status" value="1"/>
</dbReference>
<dbReference type="InterPro" id="IPR029066">
    <property type="entry name" value="PLP-binding_barrel"/>
</dbReference>
<evidence type="ECO:0000259" key="10">
    <source>
        <dbReference type="SMART" id="SM01005"/>
    </source>
</evidence>
<dbReference type="HAMAP" id="MF_01201">
    <property type="entry name" value="Ala_racemase"/>
    <property type="match status" value="1"/>
</dbReference>
<dbReference type="InterPro" id="IPR009006">
    <property type="entry name" value="Ala_racemase/Decarboxylase_C"/>
</dbReference>
<evidence type="ECO:0000313" key="11">
    <source>
        <dbReference type="EMBL" id="KAA5805024.1"/>
    </source>
</evidence>
<dbReference type="PANTHER" id="PTHR30511:SF0">
    <property type="entry name" value="ALANINE RACEMASE, CATABOLIC-RELATED"/>
    <property type="match status" value="1"/>
</dbReference>
<dbReference type="EMBL" id="VWOJ01000001">
    <property type="protein sequence ID" value="KAA5805024.1"/>
    <property type="molecule type" value="Genomic_DNA"/>
</dbReference>
<sequence length="369" mass="38824">MDETHPDAPAAAHGLSARLIIDRDALARNFQRLQAMARGAETGASIKADAYGLGAAALAPRLAREGCRTFFTATPEEGAELRRSLGGGEADIWVLNGYDRAQRAVYVEQRLGAVLNQACELADFADEPAGPCALHLDTGMNRLGFSPQETEDLIAAPGVLEDLDLRVIMSHLACSEEPSNPMNAAQRERFTALAGRLPKARLSLANTGGVMLGEAYHFDLARPGIGLYGASASLAEPHPFEPVARLEAPLVQLRQLQPGDSVGYGASFTAGRPMTVATAAVGYGDGLPRALSGKGFARIADRRAPILGRVSMDLVVLDVSDCEAEARAGAPAVFLGEDLTETAKLAGALPYELLTGLGLRPARVYEGAP</sequence>
<evidence type="ECO:0000256" key="5">
    <source>
        <dbReference type="ARBA" id="ARBA00022898"/>
    </source>
</evidence>
<feature type="domain" description="Alanine racemase C-terminal" evidence="10">
    <location>
        <begin position="243"/>
        <end position="366"/>
    </location>
</feature>
<keyword evidence="6 7" id="KW-0413">Isomerase</keyword>
<comment type="pathway">
    <text evidence="7">Amino-acid biosynthesis; D-alanine biosynthesis; D-alanine from L-alanine: step 1/1.</text>
</comment>
<organism evidence="11 12">
    <name type="scientific">Alkalicaulis satelles</name>
    <dbReference type="NCBI Taxonomy" id="2609175"/>
    <lineage>
        <taxon>Bacteria</taxon>
        <taxon>Pseudomonadati</taxon>
        <taxon>Pseudomonadota</taxon>
        <taxon>Alphaproteobacteria</taxon>
        <taxon>Maricaulales</taxon>
        <taxon>Maricaulaceae</taxon>
        <taxon>Alkalicaulis</taxon>
    </lineage>
</organism>
<feature type="binding site" evidence="7 9">
    <location>
        <position position="312"/>
    </location>
    <ligand>
        <name>substrate</name>
    </ligand>
</feature>
<dbReference type="InterPro" id="IPR001608">
    <property type="entry name" value="Ala_racemase_N"/>
</dbReference>
<comment type="caution">
    <text evidence="11">The sequence shown here is derived from an EMBL/GenBank/DDBJ whole genome shotgun (WGS) entry which is preliminary data.</text>
</comment>
<comment type="cofactor">
    <cofactor evidence="2 7 8">
        <name>pyridoxal 5'-phosphate</name>
        <dbReference type="ChEBI" id="CHEBI:597326"/>
    </cofactor>
</comment>
<dbReference type="PROSITE" id="PS00395">
    <property type="entry name" value="ALANINE_RACEMASE"/>
    <property type="match status" value="1"/>
</dbReference>
<dbReference type="Gene3D" id="2.40.37.10">
    <property type="entry name" value="Lyase, Ornithine Decarboxylase, Chain A, domain 1"/>
    <property type="match status" value="1"/>
</dbReference>
<feature type="active site" description="Proton acceptor; specific for L-alanine" evidence="7">
    <location>
        <position position="264"/>
    </location>
</feature>
<accession>A0A5M6ZN62</accession>
<name>A0A5M6ZN62_9PROT</name>
<dbReference type="PRINTS" id="PR00992">
    <property type="entry name" value="ALARACEMASE"/>
</dbReference>
<dbReference type="Pfam" id="PF00842">
    <property type="entry name" value="Ala_racemase_C"/>
    <property type="match status" value="1"/>
</dbReference>
<comment type="function">
    <text evidence="7">Catalyzes the interconversion of L-alanine and D-alanine. May also act on other amino acids.</text>
</comment>
<dbReference type="Proteomes" id="UP000325122">
    <property type="component" value="Unassembled WGS sequence"/>
</dbReference>
<dbReference type="AlphaFoldDB" id="A0A5M6ZN62"/>
<evidence type="ECO:0000256" key="3">
    <source>
        <dbReference type="ARBA" id="ARBA00007880"/>
    </source>
</evidence>
<evidence type="ECO:0000256" key="9">
    <source>
        <dbReference type="PIRSR" id="PIRSR600821-52"/>
    </source>
</evidence>
<dbReference type="RefSeq" id="WP_150022055.1">
    <property type="nucleotide sequence ID" value="NZ_VWOJ01000001.1"/>
</dbReference>
<evidence type="ECO:0000256" key="1">
    <source>
        <dbReference type="ARBA" id="ARBA00000316"/>
    </source>
</evidence>
<dbReference type="CDD" id="cd00430">
    <property type="entry name" value="PLPDE_III_AR"/>
    <property type="match status" value="1"/>
</dbReference>
<dbReference type="NCBIfam" id="TIGR00492">
    <property type="entry name" value="alr"/>
    <property type="match status" value="1"/>
</dbReference>
<reference evidence="11 12" key="1">
    <citation type="submission" date="2019-09" db="EMBL/GenBank/DDBJ databases">
        <authorList>
            <person name="Kevbrin V."/>
            <person name="Grouzdev D.S."/>
        </authorList>
    </citation>
    <scope>NUCLEOTIDE SEQUENCE [LARGE SCALE GENOMIC DNA]</scope>
    <source>
        <strain evidence="11 12">G-192</strain>
    </source>
</reference>
<dbReference type="Pfam" id="PF01168">
    <property type="entry name" value="Ala_racemase_N"/>
    <property type="match status" value="1"/>
</dbReference>
<keyword evidence="5 7" id="KW-0663">Pyridoxal phosphate</keyword>
<feature type="modified residue" description="N6-(pyridoxal phosphate)lysine" evidence="7 8">
    <location>
        <position position="47"/>
    </location>
</feature>
<dbReference type="SMART" id="SM01005">
    <property type="entry name" value="Ala_racemase_C"/>
    <property type="match status" value="1"/>
</dbReference>
<keyword evidence="12" id="KW-1185">Reference proteome</keyword>
<dbReference type="Gene3D" id="3.20.20.10">
    <property type="entry name" value="Alanine racemase"/>
    <property type="match status" value="1"/>
</dbReference>
<feature type="active site" description="Proton acceptor; specific for D-alanine" evidence="7">
    <location>
        <position position="47"/>
    </location>
</feature>
<dbReference type="InterPro" id="IPR011079">
    <property type="entry name" value="Ala_racemase_C"/>
</dbReference>
<protein>
    <recommendedName>
        <fullName evidence="4 7">Alanine racemase</fullName>
        <ecNumber evidence="4 7">5.1.1.1</ecNumber>
    </recommendedName>
</protein>
<dbReference type="GO" id="GO:0030632">
    <property type="term" value="P:D-alanine biosynthetic process"/>
    <property type="evidence" value="ECO:0007669"/>
    <property type="project" value="UniProtKB-UniRule"/>
</dbReference>
<dbReference type="SUPFAM" id="SSF50621">
    <property type="entry name" value="Alanine racemase C-terminal domain-like"/>
    <property type="match status" value="1"/>
</dbReference>
<evidence type="ECO:0000256" key="8">
    <source>
        <dbReference type="PIRSR" id="PIRSR600821-50"/>
    </source>
</evidence>